<evidence type="ECO:0000256" key="2">
    <source>
        <dbReference type="RuleBase" id="RU003968"/>
    </source>
</evidence>
<dbReference type="Pfam" id="PF05199">
    <property type="entry name" value="GMC_oxred_C"/>
    <property type="match status" value="1"/>
</dbReference>
<dbReference type="PANTHER" id="PTHR47190:SF1">
    <property type="entry name" value="GLUCOSE-METHANOL-CHOLINE OXIDOREDUCTASE N-TERMINAL DOMAIN-CONTAINING PROTEIN"/>
    <property type="match status" value="1"/>
</dbReference>
<dbReference type="PANTHER" id="PTHR47190">
    <property type="entry name" value="DEHYDROGENASE, PUTATIVE-RELATED"/>
    <property type="match status" value="1"/>
</dbReference>
<evidence type="ECO:0000313" key="6">
    <source>
        <dbReference type="Proteomes" id="UP000815677"/>
    </source>
</evidence>
<comment type="similarity">
    <text evidence="2">Belongs to the GMC oxidoreductase family.</text>
</comment>
<dbReference type="Pfam" id="PF00732">
    <property type="entry name" value="GMC_oxred_N"/>
    <property type="match status" value="1"/>
</dbReference>
<dbReference type="Gene3D" id="2.60.40.1210">
    <property type="entry name" value="Cellobiose dehydrogenase, cytochrome domain"/>
    <property type="match status" value="1"/>
</dbReference>
<evidence type="ECO:0000313" key="5">
    <source>
        <dbReference type="EMBL" id="GAT58867.1"/>
    </source>
</evidence>
<dbReference type="EMBL" id="DF849791">
    <property type="protein sequence ID" value="GAT58867.1"/>
    <property type="molecule type" value="Genomic_DNA"/>
</dbReference>
<dbReference type="Gene3D" id="3.30.410.10">
    <property type="entry name" value="Cholesterol Oxidase, domain 2"/>
    <property type="match status" value="1"/>
</dbReference>
<feature type="domain" description="Glucose-methanol-choline oxidoreductase N-terminal" evidence="4">
    <location>
        <begin position="359"/>
        <end position="382"/>
    </location>
</feature>
<proteinExistence type="inferred from homology"/>
<dbReference type="SUPFAM" id="SSF54373">
    <property type="entry name" value="FAD-linked reductases, C-terminal domain"/>
    <property type="match status" value="1"/>
</dbReference>
<dbReference type="SUPFAM" id="SSF49344">
    <property type="entry name" value="CBD9-like"/>
    <property type="match status" value="1"/>
</dbReference>
<dbReference type="PRINTS" id="PR00411">
    <property type="entry name" value="PNDRDTASEI"/>
</dbReference>
<dbReference type="InterPro" id="IPR000172">
    <property type="entry name" value="GMC_OxRdtase_N"/>
</dbReference>
<dbReference type="Proteomes" id="UP000815677">
    <property type="component" value="Unassembled WGS sequence"/>
</dbReference>
<sequence>MCLDGYNSAIAVTVLGSSSLASMFKTQRPGNLHTRSVAMLLRRALGLLSFVGAALAQEALPYVDPDNGIEFWGITDVVHSVTYGYVFPPLASSGPQPTEYIGEIVAPLDSAWVGYALSGNMIDSLLVAAWPYNGDIVFTTRYATANVLPDVYPGPIITTLPVGTYVNSTHWKTEEVSTSIQRLPFPLGNCHPDPPMFPLTQLRRAQSTIAVDTPSDPGTSMVQHTDFGFYFFPFGEAHVSAELYDNWAAGGTGGGNSTGTGTTTTSVPPPTRTQAPVDYIIVGSGPGGIITADRISQAGKSVLLVERGGPSTWETGGRYQAPWAAGSNLTKFDVPGLFESMFTDPDSFWWCEDITVFAGCLIGGGTSVNGALYWVPSDNDFSTSAGWPQEWVNHQPYTSALTARLPPTDHPSTDGERYLEQVSTVVAEMLKPQGYSNVTINNDPNYKDHIMGYAAYDFIGGQRGGPVATYLQTAQARSNFKLQIYTEVLNVVRNGSTITGVTTNDTSVLDGFYPLNPNGRVILSAGTYGSARILFRSGIGPTDMLQTVQSNPQAAPLMPAEEDWIDLPVGYNVSDNPSINLVFTHPSVNSYDNWADVFTDPPAADAAQYLKSRSGIMSQASPRWNFWSALGAPDGITRWMQGTARPGAASINTTLSYNLTNVFTITAYLSTGIQSRGRIGVNAALNAMPLVNPWLNDKTGSDEAALLTGLNNIISTISQVPGLELIMPDNTISMTEYVKTYDPSTMDSNHWVGSNIIGTTAGKAVVDPNTKVFGTDNLFVVDASIMPTLPYGNPHGTLMSVAEQAAAKILALAGGP</sequence>
<accession>A0ABQ0M7R1</accession>
<name>A0ABQ0M7R1_MYCCL</name>
<keyword evidence="6" id="KW-1185">Reference proteome</keyword>
<protein>
    <submittedName>
        <fullName evidence="5">Cellobiose dehydrogenase</fullName>
    </submittedName>
</protein>
<organism evidence="5 6">
    <name type="scientific">Mycena chlorophos</name>
    <name type="common">Agaric fungus</name>
    <name type="synonym">Agaricus chlorophos</name>
    <dbReference type="NCBI Taxonomy" id="658473"/>
    <lineage>
        <taxon>Eukaryota</taxon>
        <taxon>Fungi</taxon>
        <taxon>Dikarya</taxon>
        <taxon>Basidiomycota</taxon>
        <taxon>Agaricomycotina</taxon>
        <taxon>Agaricomycetes</taxon>
        <taxon>Agaricomycetidae</taxon>
        <taxon>Agaricales</taxon>
        <taxon>Marasmiineae</taxon>
        <taxon>Mycenaceae</taxon>
        <taxon>Mycena</taxon>
    </lineage>
</organism>
<keyword evidence="2" id="KW-0285">Flavoprotein</keyword>
<gene>
    <name evidence="5" type="ORF">MCHLO_15244</name>
</gene>
<dbReference type="SUPFAM" id="SSF51905">
    <property type="entry name" value="FAD/NAD(P)-binding domain"/>
    <property type="match status" value="1"/>
</dbReference>
<keyword evidence="2" id="KW-0274">FAD</keyword>
<evidence type="ECO:0000259" key="4">
    <source>
        <dbReference type="PROSITE" id="PS00623"/>
    </source>
</evidence>
<dbReference type="PROSITE" id="PS00623">
    <property type="entry name" value="GMC_OXRED_1"/>
    <property type="match status" value="1"/>
</dbReference>
<dbReference type="InterPro" id="IPR007867">
    <property type="entry name" value="GMC_OxRtase_C"/>
</dbReference>
<reference evidence="5" key="1">
    <citation type="submission" date="2014-09" db="EMBL/GenBank/DDBJ databases">
        <title>Genome sequence of the luminous mushroom Mycena chlorophos for searching fungal bioluminescence genes.</title>
        <authorList>
            <person name="Tanaka Y."/>
            <person name="Kasuga D."/>
            <person name="Oba Y."/>
            <person name="Hase S."/>
            <person name="Sato K."/>
            <person name="Oba Y."/>
            <person name="Sakakibara Y."/>
        </authorList>
    </citation>
    <scope>NUCLEOTIDE SEQUENCE</scope>
</reference>
<dbReference type="Gene3D" id="3.50.50.60">
    <property type="entry name" value="FAD/NAD(P)-binding domain"/>
    <property type="match status" value="1"/>
</dbReference>
<dbReference type="Pfam" id="PF16010">
    <property type="entry name" value="CDH-cyt"/>
    <property type="match status" value="1"/>
</dbReference>
<comment type="cofactor">
    <cofactor evidence="1">
        <name>FAD</name>
        <dbReference type="ChEBI" id="CHEBI:57692"/>
    </cofactor>
</comment>
<feature type="region of interest" description="Disordered" evidence="3">
    <location>
        <begin position="254"/>
        <end position="274"/>
    </location>
</feature>
<dbReference type="InterPro" id="IPR053208">
    <property type="entry name" value="GMC_Oxidoreductase_CD"/>
</dbReference>
<evidence type="ECO:0000256" key="3">
    <source>
        <dbReference type="SAM" id="MobiDB-lite"/>
    </source>
</evidence>
<dbReference type="InterPro" id="IPR036188">
    <property type="entry name" value="FAD/NAD-bd_sf"/>
</dbReference>
<dbReference type="CDD" id="cd09630">
    <property type="entry name" value="CDH_like_cytochrome"/>
    <property type="match status" value="1"/>
</dbReference>
<dbReference type="InterPro" id="IPR015920">
    <property type="entry name" value="Cellobiose_DH-like_cyt"/>
</dbReference>
<evidence type="ECO:0000256" key="1">
    <source>
        <dbReference type="ARBA" id="ARBA00001974"/>
    </source>
</evidence>